<dbReference type="EMBL" id="JH711573">
    <property type="protein sequence ID" value="EIW87371.1"/>
    <property type="molecule type" value="Genomic_DNA"/>
</dbReference>
<dbReference type="GeneID" id="19206979"/>
<dbReference type="RefSeq" id="XP_007762428.1">
    <property type="nucleotide sequence ID" value="XM_007764238.1"/>
</dbReference>
<accession>A0A5M3N946</accession>
<dbReference type="AlphaFoldDB" id="A0A5M3N946"/>
<dbReference type="Pfam" id="PF18721">
    <property type="entry name" value="CxC6"/>
    <property type="match status" value="1"/>
</dbReference>
<keyword evidence="3" id="KW-1185">Reference proteome</keyword>
<evidence type="ECO:0000259" key="1">
    <source>
        <dbReference type="Pfam" id="PF18721"/>
    </source>
</evidence>
<evidence type="ECO:0000313" key="3">
    <source>
        <dbReference type="Proteomes" id="UP000053558"/>
    </source>
</evidence>
<name>A0A5M3N946_CONPW</name>
<protein>
    <recommendedName>
        <fullName evidence="1">CxC6 like cysteine cluster associated with KDZ domain-containing protein</fullName>
    </recommendedName>
</protein>
<dbReference type="OrthoDB" id="2639189at2759"/>
<dbReference type="OMA" id="PNHVIFD"/>
<dbReference type="InterPro" id="IPR040898">
    <property type="entry name" value="CxC6"/>
</dbReference>
<reference evidence="3" key="1">
    <citation type="journal article" date="2012" name="Science">
        <title>The Paleozoic origin of enzymatic lignin decomposition reconstructed from 31 fungal genomes.</title>
        <authorList>
            <person name="Floudas D."/>
            <person name="Binder M."/>
            <person name="Riley R."/>
            <person name="Barry K."/>
            <person name="Blanchette R.A."/>
            <person name="Henrissat B."/>
            <person name="Martinez A.T."/>
            <person name="Otillar R."/>
            <person name="Spatafora J.W."/>
            <person name="Yadav J.S."/>
            <person name="Aerts A."/>
            <person name="Benoit I."/>
            <person name="Boyd A."/>
            <person name="Carlson A."/>
            <person name="Copeland A."/>
            <person name="Coutinho P.M."/>
            <person name="de Vries R.P."/>
            <person name="Ferreira P."/>
            <person name="Findley K."/>
            <person name="Foster B."/>
            <person name="Gaskell J."/>
            <person name="Glotzer D."/>
            <person name="Gorecki P."/>
            <person name="Heitman J."/>
            <person name="Hesse C."/>
            <person name="Hori C."/>
            <person name="Igarashi K."/>
            <person name="Jurgens J.A."/>
            <person name="Kallen N."/>
            <person name="Kersten P."/>
            <person name="Kohler A."/>
            <person name="Kuees U."/>
            <person name="Kumar T.K.A."/>
            <person name="Kuo A."/>
            <person name="LaButti K."/>
            <person name="Larrondo L.F."/>
            <person name="Lindquist E."/>
            <person name="Ling A."/>
            <person name="Lombard V."/>
            <person name="Lucas S."/>
            <person name="Lundell T."/>
            <person name="Martin R."/>
            <person name="McLaughlin D.J."/>
            <person name="Morgenstern I."/>
            <person name="Morin E."/>
            <person name="Murat C."/>
            <person name="Nagy L.G."/>
            <person name="Nolan M."/>
            <person name="Ohm R.A."/>
            <person name="Patyshakuliyeva A."/>
            <person name="Rokas A."/>
            <person name="Ruiz-Duenas F.J."/>
            <person name="Sabat G."/>
            <person name="Salamov A."/>
            <person name="Samejima M."/>
            <person name="Schmutz J."/>
            <person name="Slot J.C."/>
            <person name="St John F."/>
            <person name="Stenlid J."/>
            <person name="Sun H."/>
            <person name="Sun S."/>
            <person name="Syed K."/>
            <person name="Tsang A."/>
            <person name="Wiebenga A."/>
            <person name="Young D."/>
            <person name="Pisabarro A."/>
            <person name="Eastwood D.C."/>
            <person name="Martin F."/>
            <person name="Cullen D."/>
            <person name="Grigoriev I.V."/>
            <person name="Hibbett D.S."/>
        </authorList>
    </citation>
    <scope>NUCLEOTIDE SEQUENCE [LARGE SCALE GENOMIC DNA]</scope>
    <source>
        <strain evidence="3">RWD-64-598 SS2</strain>
    </source>
</reference>
<gene>
    <name evidence="2" type="ORF">CONPUDRAFT_44164</name>
</gene>
<dbReference type="Proteomes" id="UP000053558">
    <property type="component" value="Unassembled WGS sequence"/>
</dbReference>
<organism evidence="2 3">
    <name type="scientific">Coniophora puteana (strain RWD-64-598)</name>
    <name type="common">Brown rot fungus</name>
    <dbReference type="NCBI Taxonomy" id="741705"/>
    <lineage>
        <taxon>Eukaryota</taxon>
        <taxon>Fungi</taxon>
        <taxon>Dikarya</taxon>
        <taxon>Basidiomycota</taxon>
        <taxon>Agaricomycotina</taxon>
        <taxon>Agaricomycetes</taxon>
        <taxon>Agaricomycetidae</taxon>
        <taxon>Boletales</taxon>
        <taxon>Coniophorineae</taxon>
        <taxon>Coniophoraceae</taxon>
        <taxon>Coniophora</taxon>
    </lineage>
</organism>
<feature type="domain" description="CxC6 like cysteine cluster associated with KDZ" evidence="1">
    <location>
        <begin position="147"/>
        <end position="214"/>
    </location>
</feature>
<sequence length="488" mass="55839">MLSESSSSIGLIVPFLSRTSATSNASVYEQSFARSGDYLESSYWSRPRLSSTKHQLPSSPTLTQEQVWTAFTVFALLRDAKDRKVPLRVPHKGEQRNRFKLAMKERNERIIRLGQHELRHYCDLCMRVWREDLPNGERKYRKCQVAVSDGITIGHYVCKLFRCTEELGSTVDHFCQTHQKHAGLCAVENCNEPISRTPSTTHTCSKPAHRAMEESTRARGKSMFALKARLARVQTSRPEGVLAESGPNEDALNSQLVASLPDNTDEWYELDSEGRPVQHVDSNPTNVGVNDEQAEDVNVDCPGKKAKRFKIHLSRRRSCCEETVVRPCGIILGRGMLFGAEAVSNVLLFVKTLFSIIGAQKPEHWIYDTACDTKQQAMKDPWWDTVRMSVDVFHLINKHKTTHEFCQLNCNPALFPELHKDDNSGWWFNTSIAEQVNVWLGSYHAMVREMTSVRYNFFLDEMIRLRNIDVVERLREKGHHPNYSPLNE</sequence>
<proteinExistence type="predicted"/>
<dbReference type="KEGG" id="cput:CONPUDRAFT_44164"/>
<comment type="caution">
    <text evidence="2">The sequence shown here is derived from an EMBL/GenBank/DDBJ whole genome shotgun (WGS) entry which is preliminary data.</text>
</comment>
<evidence type="ECO:0000313" key="2">
    <source>
        <dbReference type="EMBL" id="EIW87371.1"/>
    </source>
</evidence>